<comment type="caution">
    <text evidence="1">The sequence shown here is derived from an EMBL/GenBank/DDBJ whole genome shotgun (WGS) entry which is preliminary data.</text>
</comment>
<dbReference type="Proteomes" id="UP000249354">
    <property type="component" value="Unassembled WGS sequence"/>
</dbReference>
<evidence type="ECO:0000313" key="2">
    <source>
        <dbReference type="Proteomes" id="UP000249354"/>
    </source>
</evidence>
<proteinExistence type="predicted"/>
<dbReference type="EMBL" id="QBMC01000013">
    <property type="protein sequence ID" value="PZO22174.1"/>
    <property type="molecule type" value="Genomic_DNA"/>
</dbReference>
<evidence type="ECO:0000313" key="1">
    <source>
        <dbReference type="EMBL" id="PZO22174.1"/>
    </source>
</evidence>
<name>A0A2W4UQ00_9CYAN</name>
<reference evidence="1 2" key="2">
    <citation type="submission" date="2018-06" db="EMBL/GenBank/DDBJ databases">
        <title>Metagenomic assembly of (sub)arctic Cyanobacteria and their associated microbiome from non-axenic cultures.</title>
        <authorList>
            <person name="Baurain D."/>
        </authorList>
    </citation>
    <scope>NUCLEOTIDE SEQUENCE [LARGE SCALE GENOMIC DNA]</scope>
    <source>
        <strain evidence="1">ULC129bin1</strain>
    </source>
</reference>
<protein>
    <submittedName>
        <fullName evidence="1">Uncharacterized protein</fullName>
    </submittedName>
</protein>
<gene>
    <name evidence="1" type="ORF">DCF25_03645</name>
</gene>
<dbReference type="AlphaFoldDB" id="A0A2W4UQ00"/>
<reference evidence="2" key="1">
    <citation type="submission" date="2018-04" db="EMBL/GenBank/DDBJ databases">
        <authorList>
            <person name="Cornet L."/>
        </authorList>
    </citation>
    <scope>NUCLEOTIDE SEQUENCE [LARGE SCALE GENOMIC DNA]</scope>
</reference>
<organism evidence="1 2">
    <name type="scientific">Leptolyngbya foveolarum</name>
    <dbReference type="NCBI Taxonomy" id="47253"/>
    <lineage>
        <taxon>Bacteria</taxon>
        <taxon>Bacillati</taxon>
        <taxon>Cyanobacteriota</taxon>
        <taxon>Cyanophyceae</taxon>
        <taxon>Leptolyngbyales</taxon>
        <taxon>Leptolyngbyaceae</taxon>
        <taxon>Leptolyngbya group</taxon>
        <taxon>Leptolyngbya</taxon>
    </lineage>
</organism>
<accession>A0A2W4UQ00</accession>
<sequence>MDPVTQQGREVINKVTSAVEKTGKQVAKSVSQLTGGRLEDATEEVIQASVDKALDILQVAGDQVRAKGMDAERVSLQVGVSIAGVAHLTVTSNIPAEQTGQGAGVALAQSNPEDL</sequence>